<keyword evidence="8 10" id="KW-0030">Aminoacyl-tRNA synthetase</keyword>
<evidence type="ECO:0000256" key="1">
    <source>
        <dbReference type="ARBA" id="ARBA00003314"/>
    </source>
</evidence>
<dbReference type="FunFam" id="2.170.220.10:FF:000003">
    <property type="entry name" value="Methionine--tRNA ligase"/>
    <property type="match status" value="1"/>
</dbReference>
<evidence type="ECO:0000313" key="13">
    <source>
        <dbReference type="Proteomes" id="UP000183015"/>
    </source>
</evidence>
<comment type="function">
    <text evidence="1">Is required not only for elongation of protein synthesis but also for the initiation of all mRNA translation through initiator tRNA(fMet) aminoacylation.</text>
</comment>
<comment type="similarity">
    <text evidence="10">Belongs to the class-I aminoacyl-tRNA synthetase family.</text>
</comment>
<dbReference type="GO" id="GO:0004825">
    <property type="term" value="F:methionine-tRNA ligase activity"/>
    <property type="evidence" value="ECO:0007669"/>
    <property type="project" value="UniProtKB-EC"/>
</dbReference>
<dbReference type="Gene3D" id="2.170.220.10">
    <property type="match status" value="1"/>
</dbReference>
<name>A0A1H7U6M4_STRJI</name>
<evidence type="ECO:0000256" key="5">
    <source>
        <dbReference type="ARBA" id="ARBA00022741"/>
    </source>
</evidence>
<evidence type="ECO:0000259" key="11">
    <source>
        <dbReference type="Pfam" id="PF09334"/>
    </source>
</evidence>
<dbReference type="InterPro" id="IPR014758">
    <property type="entry name" value="Met-tRNA_synth"/>
</dbReference>
<dbReference type="RefSeq" id="WP_042450588.1">
    <property type="nucleotide sequence ID" value="NZ_BBPN01000019.1"/>
</dbReference>
<keyword evidence="6 10" id="KW-0067">ATP-binding</keyword>
<dbReference type="GO" id="GO:0005524">
    <property type="term" value="F:ATP binding"/>
    <property type="evidence" value="ECO:0007669"/>
    <property type="project" value="UniProtKB-KW"/>
</dbReference>
<organism evidence="12 13">
    <name type="scientific">Streptacidiphilus jiangxiensis</name>
    <dbReference type="NCBI Taxonomy" id="235985"/>
    <lineage>
        <taxon>Bacteria</taxon>
        <taxon>Bacillati</taxon>
        <taxon>Actinomycetota</taxon>
        <taxon>Actinomycetes</taxon>
        <taxon>Kitasatosporales</taxon>
        <taxon>Streptomycetaceae</taxon>
        <taxon>Streptacidiphilus</taxon>
    </lineage>
</organism>
<gene>
    <name evidence="12" type="ORF">SAMN05414137_115100</name>
</gene>
<dbReference type="STRING" id="235985.SAMN05414137_115100"/>
<dbReference type="Gene3D" id="1.10.730.10">
    <property type="entry name" value="Isoleucyl-tRNA Synthetase, Domain 1"/>
    <property type="match status" value="1"/>
</dbReference>
<dbReference type="Pfam" id="PF09334">
    <property type="entry name" value="tRNA-synt_1g"/>
    <property type="match status" value="1"/>
</dbReference>
<keyword evidence="13" id="KW-1185">Reference proteome</keyword>
<sequence length="501" mass="54983">MSYYVTTTIPYVNARPHLGFALELVQADVLARHRRARGGAVRFLSGTDENSLKNVLAAEAEGVAVQDLVDRNAAAFAALATPLALSFDDFIRTSRDPRHREGVAQLWQRCAEAGDFYRKAYTGLYCVGCEAFYGEAELVDGRCPDHGTEPQTVSEENWFFRLSRYQDRLRELVTSGELRIEPVSRRNEVLALIDSGLRDFSVSRSRARARGWGIPVPGDEDQVVYVWWDALGNYVTSLGLGDDAPTEDFARWWAGDGERVHLVGKGVLRFHAVYWPAMLLSAGLPLPTRVLVHDYLTVSGRKISKSSGDVVDPAALVARYGTDAVRWWLLREVPRVGDADFTEERLVARADADLADGFGNLVHRVVTMVHRYRDGVVPQPTVETTATAELRAVCARASGRVDAALDAFDYRAAAAAVWTLVEEANRCIDRTRPWELAKSERGGARSAALDAALAALVAACRALGEELSPFLPAAADRVVRRCTPVNGVLPESTPLFAKLGG</sequence>
<dbReference type="GO" id="GO:0006431">
    <property type="term" value="P:methionyl-tRNA aminoacylation"/>
    <property type="evidence" value="ECO:0007669"/>
    <property type="project" value="InterPro"/>
</dbReference>
<evidence type="ECO:0000313" key="12">
    <source>
        <dbReference type="EMBL" id="SEL92464.1"/>
    </source>
</evidence>
<evidence type="ECO:0000256" key="7">
    <source>
        <dbReference type="ARBA" id="ARBA00022917"/>
    </source>
</evidence>
<dbReference type="InterPro" id="IPR014729">
    <property type="entry name" value="Rossmann-like_a/b/a_fold"/>
</dbReference>
<dbReference type="PANTHER" id="PTHR43326">
    <property type="entry name" value="METHIONYL-TRNA SYNTHETASE"/>
    <property type="match status" value="1"/>
</dbReference>
<dbReference type="CDD" id="cd00814">
    <property type="entry name" value="MetRS_core"/>
    <property type="match status" value="1"/>
</dbReference>
<evidence type="ECO:0000256" key="8">
    <source>
        <dbReference type="ARBA" id="ARBA00023146"/>
    </source>
</evidence>
<dbReference type="InterPro" id="IPR015413">
    <property type="entry name" value="Methionyl/Leucyl_tRNA_Synth"/>
</dbReference>
<evidence type="ECO:0000256" key="4">
    <source>
        <dbReference type="ARBA" id="ARBA00022598"/>
    </source>
</evidence>
<dbReference type="EMBL" id="FOAZ01000015">
    <property type="protein sequence ID" value="SEL92464.1"/>
    <property type="molecule type" value="Genomic_DNA"/>
</dbReference>
<accession>A0A1H7U6M4</accession>
<keyword evidence="7 10" id="KW-0648">Protein biosynthesis</keyword>
<dbReference type="PANTHER" id="PTHR43326:SF1">
    <property type="entry name" value="METHIONINE--TRNA LIGASE, MITOCHONDRIAL"/>
    <property type="match status" value="1"/>
</dbReference>
<dbReference type="EC" id="6.1.1.10" evidence="2"/>
<feature type="domain" description="Methionyl/Leucyl tRNA synthetase" evidence="11">
    <location>
        <begin position="147"/>
        <end position="365"/>
    </location>
</feature>
<dbReference type="SUPFAM" id="SSF47323">
    <property type="entry name" value="Anticodon-binding domain of a subclass of class I aminoacyl-tRNA synthetases"/>
    <property type="match status" value="1"/>
</dbReference>
<evidence type="ECO:0000256" key="10">
    <source>
        <dbReference type="RuleBase" id="RU363039"/>
    </source>
</evidence>
<dbReference type="Proteomes" id="UP000183015">
    <property type="component" value="Unassembled WGS sequence"/>
</dbReference>
<dbReference type="OrthoDB" id="9810191at2"/>
<dbReference type="PRINTS" id="PR01041">
    <property type="entry name" value="TRNASYNTHMET"/>
</dbReference>
<protein>
    <recommendedName>
        <fullName evidence="3">Methionine--tRNA ligase</fullName>
        <ecNumber evidence="2">6.1.1.10</ecNumber>
    </recommendedName>
    <alternativeName>
        <fullName evidence="9">Methionyl-tRNA synthetase</fullName>
    </alternativeName>
</protein>
<evidence type="ECO:0000256" key="6">
    <source>
        <dbReference type="ARBA" id="ARBA00022840"/>
    </source>
</evidence>
<dbReference type="InterPro" id="IPR023457">
    <property type="entry name" value="Met-tRNA_synth_2"/>
</dbReference>
<evidence type="ECO:0000256" key="2">
    <source>
        <dbReference type="ARBA" id="ARBA00012838"/>
    </source>
</evidence>
<dbReference type="AlphaFoldDB" id="A0A1H7U6M4"/>
<dbReference type="NCBIfam" id="TIGR00398">
    <property type="entry name" value="metG"/>
    <property type="match status" value="1"/>
</dbReference>
<evidence type="ECO:0000256" key="9">
    <source>
        <dbReference type="ARBA" id="ARBA00030904"/>
    </source>
</evidence>
<reference evidence="13" key="1">
    <citation type="submission" date="2016-10" db="EMBL/GenBank/DDBJ databases">
        <authorList>
            <person name="Varghese N."/>
        </authorList>
    </citation>
    <scope>NUCLEOTIDE SEQUENCE [LARGE SCALE GENOMIC DNA]</scope>
    <source>
        <strain evidence="13">DSM 45096 / BCRC 16803 / CGMCC 4.1857 / CIP 109030 / JCM 12277 / KCTC 19219 / NBRC 100920 / 33214</strain>
    </source>
</reference>
<keyword evidence="5 10" id="KW-0547">Nucleotide-binding</keyword>
<dbReference type="Gene3D" id="3.40.50.620">
    <property type="entry name" value="HUPs"/>
    <property type="match status" value="1"/>
</dbReference>
<dbReference type="InterPro" id="IPR033911">
    <property type="entry name" value="MetRS_core"/>
</dbReference>
<keyword evidence="4 10" id="KW-0436">Ligase</keyword>
<dbReference type="InterPro" id="IPR009080">
    <property type="entry name" value="tRNAsynth_Ia_anticodon-bd"/>
</dbReference>
<dbReference type="SUPFAM" id="SSF52374">
    <property type="entry name" value="Nucleotidylyl transferase"/>
    <property type="match status" value="1"/>
</dbReference>
<proteinExistence type="inferred from homology"/>
<evidence type="ECO:0000256" key="3">
    <source>
        <dbReference type="ARBA" id="ARBA00018753"/>
    </source>
</evidence>
<dbReference type="eggNOG" id="COG0143">
    <property type="taxonomic scope" value="Bacteria"/>
</dbReference>